<dbReference type="Gene3D" id="3.90.1210.10">
    <property type="entry name" value="Antifreeze-like/N-acetylneuraminic acid synthase C-terminal domain"/>
    <property type="match status" value="1"/>
</dbReference>
<dbReference type="Proteomes" id="UP000782312">
    <property type="component" value="Unassembled WGS sequence"/>
</dbReference>
<dbReference type="InterPro" id="IPR013974">
    <property type="entry name" value="SAF"/>
</dbReference>
<dbReference type="Pfam" id="PF03102">
    <property type="entry name" value="NeuB"/>
    <property type="match status" value="1"/>
</dbReference>
<dbReference type="PANTHER" id="PTHR42966">
    <property type="entry name" value="N-ACETYLNEURAMINATE SYNTHASE"/>
    <property type="match status" value="1"/>
</dbReference>
<dbReference type="GO" id="GO:0047444">
    <property type="term" value="F:N-acylneuraminate-9-phosphate synthase activity"/>
    <property type="evidence" value="ECO:0007669"/>
    <property type="project" value="TreeGrafter"/>
</dbReference>
<dbReference type="GO" id="GO:0016051">
    <property type="term" value="P:carbohydrate biosynthetic process"/>
    <property type="evidence" value="ECO:0007669"/>
    <property type="project" value="InterPro"/>
</dbReference>
<dbReference type="AlphaFoldDB" id="A0A932HVJ0"/>
<proteinExistence type="predicted"/>
<dbReference type="SUPFAM" id="SSF51269">
    <property type="entry name" value="AFP III-like domain"/>
    <property type="match status" value="1"/>
</dbReference>
<evidence type="ECO:0000313" key="2">
    <source>
        <dbReference type="EMBL" id="MBI3126007.1"/>
    </source>
</evidence>
<evidence type="ECO:0000259" key="1">
    <source>
        <dbReference type="PROSITE" id="PS50844"/>
    </source>
</evidence>
<dbReference type="Gene3D" id="3.20.20.70">
    <property type="entry name" value="Aldolase class I"/>
    <property type="match status" value="1"/>
</dbReference>
<dbReference type="InterPro" id="IPR051690">
    <property type="entry name" value="PseI-like"/>
</dbReference>
<protein>
    <submittedName>
        <fullName evidence="2">N-acetylneuraminate synthase family protein</fullName>
    </submittedName>
</protein>
<dbReference type="InterPro" id="IPR013132">
    <property type="entry name" value="PseI/NeuA/B-like_N"/>
</dbReference>
<dbReference type="Pfam" id="PF08666">
    <property type="entry name" value="SAF"/>
    <property type="match status" value="1"/>
</dbReference>
<dbReference type="InterPro" id="IPR036732">
    <property type="entry name" value="AFP_Neu5c_C_sf"/>
</dbReference>
<dbReference type="EMBL" id="JACPUR010000001">
    <property type="protein sequence ID" value="MBI3126007.1"/>
    <property type="molecule type" value="Genomic_DNA"/>
</dbReference>
<dbReference type="PANTHER" id="PTHR42966:SF1">
    <property type="entry name" value="SIALIC ACID SYNTHASE"/>
    <property type="match status" value="1"/>
</dbReference>
<accession>A0A932HVJ0</accession>
<dbReference type="InterPro" id="IPR057736">
    <property type="entry name" value="SAF_PseI/NeuA/NeuB"/>
</dbReference>
<dbReference type="CDD" id="cd11615">
    <property type="entry name" value="SAF_NeuB_like"/>
    <property type="match status" value="1"/>
</dbReference>
<dbReference type="SMART" id="SM00858">
    <property type="entry name" value="SAF"/>
    <property type="match status" value="1"/>
</dbReference>
<name>A0A932HVJ0_UNCTE</name>
<dbReference type="PROSITE" id="PS50844">
    <property type="entry name" value="AFP_LIKE"/>
    <property type="match status" value="1"/>
</dbReference>
<dbReference type="SUPFAM" id="SSF51569">
    <property type="entry name" value="Aldolase"/>
    <property type="match status" value="1"/>
</dbReference>
<gene>
    <name evidence="2" type="ORF">HYZ11_00195</name>
</gene>
<dbReference type="InterPro" id="IPR013785">
    <property type="entry name" value="Aldolase_TIM"/>
</dbReference>
<organism evidence="2 3">
    <name type="scientific">Tectimicrobiota bacterium</name>
    <dbReference type="NCBI Taxonomy" id="2528274"/>
    <lineage>
        <taxon>Bacteria</taxon>
        <taxon>Pseudomonadati</taxon>
        <taxon>Nitrospinota/Tectimicrobiota group</taxon>
        <taxon>Candidatus Tectimicrobiota</taxon>
    </lineage>
</organism>
<comment type="caution">
    <text evidence="2">The sequence shown here is derived from an EMBL/GenBank/DDBJ whole genome shotgun (WGS) entry which is preliminary data.</text>
</comment>
<evidence type="ECO:0000313" key="3">
    <source>
        <dbReference type="Proteomes" id="UP000782312"/>
    </source>
</evidence>
<sequence length="346" mass="37341">MIEVGGRRIGAGEPCFVIAEAGSNHNGSLEKARELVETAASAGADAVKFQVFRAERLYPKSAGLSGYLKLSKPIYDIIAEMEMPLGWLPVLSDLCRERRIQFLASAFDEESADRLDPYTHAFKVASYEMTHIPLIRHLARKGKPLIISTGTACLDEVAETVEEVRAAGRAPLALMQCTGAYPAPLESLNVRAIPTMKSAFGVPVGLSDHSRDPLVGPLAAVAVGGSLLEKHFTLSNDLPGPDHRFAVEPGELRLMVRKVRETERALGSGEKVVDPAEEELRSFARRSVFSLRAIAAGELLSLGNIAVLRCGNLPAGVEPRRLGEILGKRASRAIPAEQALREGDYV</sequence>
<feature type="domain" description="AFP-like" evidence="1">
    <location>
        <begin position="287"/>
        <end position="346"/>
    </location>
</feature>
<dbReference type="InterPro" id="IPR006190">
    <property type="entry name" value="SAF_AFP_Neu5Ac"/>
</dbReference>
<reference evidence="2" key="1">
    <citation type="submission" date="2020-07" db="EMBL/GenBank/DDBJ databases">
        <title>Huge and variable diversity of episymbiotic CPR bacteria and DPANN archaea in groundwater ecosystems.</title>
        <authorList>
            <person name="He C.Y."/>
            <person name="Keren R."/>
            <person name="Whittaker M."/>
            <person name="Farag I.F."/>
            <person name="Doudna J."/>
            <person name="Cate J.H.D."/>
            <person name="Banfield J.F."/>
        </authorList>
    </citation>
    <scope>NUCLEOTIDE SEQUENCE</scope>
    <source>
        <strain evidence="2">NC_groundwater_763_Ag_S-0.2um_68_21</strain>
    </source>
</reference>